<evidence type="ECO:0000313" key="2">
    <source>
        <dbReference type="EMBL" id="KZZ91126.1"/>
    </source>
</evidence>
<organism evidence="2 3">
    <name type="scientific">Moelleriella libera RCEF 2490</name>
    <dbReference type="NCBI Taxonomy" id="1081109"/>
    <lineage>
        <taxon>Eukaryota</taxon>
        <taxon>Fungi</taxon>
        <taxon>Dikarya</taxon>
        <taxon>Ascomycota</taxon>
        <taxon>Pezizomycotina</taxon>
        <taxon>Sordariomycetes</taxon>
        <taxon>Hypocreomycetidae</taxon>
        <taxon>Hypocreales</taxon>
        <taxon>Clavicipitaceae</taxon>
        <taxon>Moelleriella</taxon>
    </lineage>
</organism>
<evidence type="ECO:0000256" key="1">
    <source>
        <dbReference type="SAM" id="MobiDB-lite"/>
    </source>
</evidence>
<sequence length="180" mass="19170">MPIPARNVVDRRYAAREMNGLAQQPAPSPSVASGLGARGGRTHRIGASLDVDKVVHDPNRQVPDAQRIERPIVEIGHVADDHGRGKKPNVLKVVHLRSLGADNGRLGGCVPGGGVSESELPSLRVTRSALSTTTMQEPADHRPPVAGSLAHSPLSRRWSASTSRVYVRGFRLSNLPKPAA</sequence>
<dbReference type="EMBL" id="AZGY01000019">
    <property type="protein sequence ID" value="KZZ91126.1"/>
    <property type="molecule type" value="Genomic_DNA"/>
</dbReference>
<dbReference type="AlphaFoldDB" id="A0A167YBW9"/>
<keyword evidence="3" id="KW-1185">Reference proteome</keyword>
<name>A0A167YBW9_9HYPO</name>
<evidence type="ECO:0000313" key="3">
    <source>
        <dbReference type="Proteomes" id="UP000078544"/>
    </source>
</evidence>
<feature type="region of interest" description="Disordered" evidence="1">
    <location>
        <begin position="132"/>
        <end position="154"/>
    </location>
</feature>
<dbReference type="Proteomes" id="UP000078544">
    <property type="component" value="Unassembled WGS sequence"/>
</dbReference>
<proteinExistence type="predicted"/>
<accession>A0A167YBW9</accession>
<feature type="region of interest" description="Disordered" evidence="1">
    <location>
        <begin position="20"/>
        <end position="42"/>
    </location>
</feature>
<comment type="caution">
    <text evidence="2">The sequence shown here is derived from an EMBL/GenBank/DDBJ whole genome shotgun (WGS) entry which is preliminary data.</text>
</comment>
<protein>
    <submittedName>
        <fullName evidence="2">Uncharacterized protein</fullName>
    </submittedName>
</protein>
<reference evidence="2 3" key="1">
    <citation type="journal article" date="2016" name="Genome Biol. Evol.">
        <title>Divergent and convergent evolution of fungal pathogenicity.</title>
        <authorList>
            <person name="Shang Y."/>
            <person name="Xiao G."/>
            <person name="Zheng P."/>
            <person name="Cen K."/>
            <person name="Zhan S."/>
            <person name="Wang C."/>
        </authorList>
    </citation>
    <scope>NUCLEOTIDE SEQUENCE [LARGE SCALE GENOMIC DNA]</scope>
    <source>
        <strain evidence="2 3">RCEF 2490</strain>
    </source>
</reference>
<gene>
    <name evidence="2" type="ORF">AAL_06867</name>
</gene>